<dbReference type="Proteomes" id="UP001164733">
    <property type="component" value="Chromosome"/>
</dbReference>
<name>A0AA47I5G9_9CLOT</name>
<dbReference type="RefSeq" id="WP_216122071.1">
    <property type="nucleotide sequence ID" value="NZ_CP086239.1"/>
</dbReference>
<gene>
    <name evidence="1" type="ORF">LL038_14300</name>
</gene>
<protein>
    <submittedName>
        <fullName evidence="1">Uncharacterized protein</fullName>
    </submittedName>
</protein>
<accession>A0AA47I5G9</accession>
<reference evidence="1" key="1">
    <citation type="submission" date="2021-11" db="EMBL/GenBank/DDBJ databases">
        <title>Clostridia strains as spoilage organisms.</title>
        <authorList>
            <person name="Wambui J."/>
            <person name="Stevens M.J.A."/>
            <person name="Stephan R."/>
        </authorList>
    </citation>
    <scope>NUCLEOTIDE SEQUENCE</scope>
    <source>
        <strain evidence="1">CF009</strain>
    </source>
</reference>
<proteinExistence type="predicted"/>
<organism evidence="1 2">
    <name type="scientific">Clostridium estertheticum</name>
    <dbReference type="NCBI Taxonomy" id="238834"/>
    <lineage>
        <taxon>Bacteria</taxon>
        <taxon>Bacillati</taxon>
        <taxon>Bacillota</taxon>
        <taxon>Clostridia</taxon>
        <taxon>Eubacteriales</taxon>
        <taxon>Clostridiaceae</taxon>
        <taxon>Clostridium</taxon>
    </lineage>
</organism>
<sequence length="397" mass="44824">MTGLIFDTTLNLFARKYLVKGNEHLIKNPMEFNGDYSKVINSISEQLLLHNGVAIKVYGENIPLVILINKFGLKGVEELIEQGAIEFMLWAPSITYLVDTNPGIMPLQSGYMNSKVHCDPESSIESGLKWMENPLPRRARRSLIRKVSKIYKMPEKKLSVDAVNIGYEGYNQNLFNELGLPKIKELLELNKDERAKLCDLTTQCLELSVIAKYKYSTNNSLEVAKLNKFEMLRLKDVNLIEELTNSIFEIERVPNFTEMIKTGVINIKDIPKLRNSRNATKFRDWIVESSENCDKEEIVKEYIDSIVNSKGFFETNKGKLIKTLGVTAVTGIVGAAVAGPIGLAAGATVGRIAEPLIDVGLNLLDTYVLEGITRGWTPRHYFDKDIMRLMNQKNNMI</sequence>
<dbReference type="AlphaFoldDB" id="A0AA47I5G9"/>
<dbReference type="EMBL" id="CP086239">
    <property type="protein sequence ID" value="WAG58825.1"/>
    <property type="molecule type" value="Genomic_DNA"/>
</dbReference>
<evidence type="ECO:0000313" key="1">
    <source>
        <dbReference type="EMBL" id="WAG58825.1"/>
    </source>
</evidence>
<evidence type="ECO:0000313" key="2">
    <source>
        <dbReference type="Proteomes" id="UP001164733"/>
    </source>
</evidence>